<protein>
    <submittedName>
        <fullName evidence="2">CDP-glycerol glycerophosphotransferase</fullName>
    </submittedName>
</protein>
<dbReference type="Pfam" id="PF00535">
    <property type="entry name" value="Glycos_transf_2"/>
    <property type="match status" value="1"/>
</dbReference>
<name>A0A1G6GFM1_9ACTN</name>
<dbReference type="CDD" id="cd00761">
    <property type="entry name" value="Glyco_tranf_GTA_type"/>
    <property type="match status" value="1"/>
</dbReference>
<dbReference type="PANTHER" id="PTHR22916:SF3">
    <property type="entry name" value="UDP-GLCNAC:BETAGAL BETA-1,3-N-ACETYLGLUCOSAMINYLTRANSFERASE-LIKE PROTEIN 1"/>
    <property type="match status" value="1"/>
</dbReference>
<gene>
    <name evidence="2" type="ORF">GA0111570_102414</name>
</gene>
<dbReference type="SUPFAM" id="SSF53448">
    <property type="entry name" value="Nucleotide-diphospho-sugar transferases"/>
    <property type="match status" value="1"/>
</dbReference>
<dbReference type="STRING" id="1577474.GA0111570_102414"/>
<dbReference type="AlphaFoldDB" id="A0A1G6GFM1"/>
<reference evidence="2 3" key="1">
    <citation type="submission" date="2016-06" db="EMBL/GenBank/DDBJ databases">
        <authorList>
            <person name="Olsen C.W."/>
            <person name="Carey S."/>
            <person name="Hinshaw L."/>
            <person name="Karasin A.I."/>
        </authorList>
    </citation>
    <scope>NUCLEOTIDE SEQUENCE [LARGE SCALE GENOMIC DNA]</scope>
    <source>
        <strain evidence="2 3">LZ-22</strain>
    </source>
</reference>
<dbReference type="Gene3D" id="3.90.550.10">
    <property type="entry name" value="Spore Coat Polysaccharide Biosynthesis Protein SpsA, Chain A"/>
    <property type="match status" value="1"/>
</dbReference>
<dbReference type="Proteomes" id="UP000199086">
    <property type="component" value="Unassembled WGS sequence"/>
</dbReference>
<evidence type="ECO:0000313" key="2">
    <source>
        <dbReference type="EMBL" id="SDB80623.1"/>
    </source>
</evidence>
<dbReference type="RefSeq" id="WP_175557315.1">
    <property type="nucleotide sequence ID" value="NZ_FMYF01000002.1"/>
</dbReference>
<feature type="domain" description="Glycosyltransferase 2-like" evidence="1">
    <location>
        <begin position="6"/>
        <end position="167"/>
    </location>
</feature>
<keyword evidence="3" id="KW-1185">Reference proteome</keyword>
<keyword evidence="2" id="KW-0808">Transferase</keyword>
<accession>A0A1G6GFM1</accession>
<evidence type="ECO:0000313" key="3">
    <source>
        <dbReference type="Proteomes" id="UP000199086"/>
    </source>
</evidence>
<dbReference type="GO" id="GO:0016758">
    <property type="term" value="F:hexosyltransferase activity"/>
    <property type="evidence" value="ECO:0007669"/>
    <property type="project" value="UniProtKB-ARBA"/>
</dbReference>
<proteinExistence type="predicted"/>
<sequence>MAALLSVVVPFYGVQDYLAECLESLRRQTLADLEVILVDDGSHDEGWRIARSYARADDRFRVVEQVNAGLGPARNTGAALASGRYLTFVDSDDLVPARAYELMVGTLERSGSDFAAGNACRFDAVDGVRPSWAHREAFAVDDIGTSISQRPDLVGDRMAWNKVYRRDFWERHGFAFPAIRYEDYPVSMAAHLAARAVDILSDPIYYWRVRESGGSITQAVHDLGNLADRVDSAVRTLDIVTGAPAEVRWGLQVLLLRVDLAAIARALVSVPPEQWPTIAALGRQLARRVEPAAAARRPLVDRLMLRALQAGDVRTTRALAALRVAGDDPAARRRRRFARQGYQILRRTWTAHCVVDPLTATVTADGVVGEWRISGRAWIGDLSMGRGSAVRAVLVGPGDLTVELPVERRQGSDELGRPDRSGFELRVPASAVATALASGGRCTVRLDVRSGGVRRSVLVPLASGPRNPAAPLSDQVSGWVGEQQGWVVAGAGDTGVLGFTAVPDPARVEAAEPTGAGLVLRGTCPDGPGLLVSSGPRPEAPVEIPAVWDGTRFAATVEAAAAFGTVADDPWTGASVRTIARRGADGELRPLVWAGGPVVTLGTRSCGAGPDGQALIRRP</sequence>
<organism evidence="2 3">
    <name type="scientific">Raineyella antarctica</name>
    <dbReference type="NCBI Taxonomy" id="1577474"/>
    <lineage>
        <taxon>Bacteria</taxon>
        <taxon>Bacillati</taxon>
        <taxon>Actinomycetota</taxon>
        <taxon>Actinomycetes</taxon>
        <taxon>Propionibacteriales</taxon>
        <taxon>Propionibacteriaceae</taxon>
        <taxon>Raineyella</taxon>
    </lineage>
</organism>
<dbReference type="EMBL" id="FMYF01000002">
    <property type="protein sequence ID" value="SDB80623.1"/>
    <property type="molecule type" value="Genomic_DNA"/>
</dbReference>
<dbReference type="InterPro" id="IPR001173">
    <property type="entry name" value="Glyco_trans_2-like"/>
</dbReference>
<dbReference type="PANTHER" id="PTHR22916">
    <property type="entry name" value="GLYCOSYLTRANSFERASE"/>
    <property type="match status" value="1"/>
</dbReference>
<dbReference type="InterPro" id="IPR029044">
    <property type="entry name" value="Nucleotide-diphossugar_trans"/>
</dbReference>
<evidence type="ECO:0000259" key="1">
    <source>
        <dbReference type="Pfam" id="PF00535"/>
    </source>
</evidence>